<comment type="caution">
    <text evidence="2">The sequence shown here is derived from an EMBL/GenBank/DDBJ whole genome shotgun (WGS) entry which is preliminary data.</text>
</comment>
<gene>
    <name evidence="2" type="ORF">LSUE1_G001725</name>
</gene>
<protein>
    <recommendedName>
        <fullName evidence="1">Heterokaryon incompatibility domain-containing protein</fullName>
    </recommendedName>
</protein>
<dbReference type="InterPro" id="IPR010730">
    <property type="entry name" value="HET"/>
</dbReference>
<dbReference type="OrthoDB" id="2958217at2759"/>
<evidence type="ECO:0000313" key="3">
    <source>
        <dbReference type="Proteomes" id="UP000469558"/>
    </source>
</evidence>
<sequence length="159" mass="18061">MGLQPQYSNTNFVLAEWALYTSQTPRCKLLAVQEENPEPTELSSFKEYAMQSLEACIRHHKCQSSDDAPMPTRVLESEILDGKYSTKLIETKENDAVAPYVTLSTCWGKALLTTTTTSTLHQRKQNIPWSILSQTFKDAIAVTHLLGYHYLWIDALCIF</sequence>
<dbReference type="PANTHER" id="PTHR33112">
    <property type="entry name" value="DOMAIN PROTEIN, PUTATIVE-RELATED"/>
    <property type="match status" value="1"/>
</dbReference>
<dbReference type="Pfam" id="PF06985">
    <property type="entry name" value="HET"/>
    <property type="match status" value="1"/>
</dbReference>
<evidence type="ECO:0000259" key="1">
    <source>
        <dbReference type="Pfam" id="PF06985"/>
    </source>
</evidence>
<dbReference type="EMBL" id="QGMK01000140">
    <property type="protein sequence ID" value="TVY83909.1"/>
    <property type="molecule type" value="Genomic_DNA"/>
</dbReference>
<evidence type="ECO:0000313" key="2">
    <source>
        <dbReference type="EMBL" id="TVY83909.1"/>
    </source>
</evidence>
<keyword evidence="3" id="KW-1185">Reference proteome</keyword>
<name>A0A8T9CDM8_9HELO</name>
<dbReference type="Proteomes" id="UP000469558">
    <property type="component" value="Unassembled WGS sequence"/>
</dbReference>
<reference evidence="2 3" key="1">
    <citation type="submission" date="2018-05" db="EMBL/GenBank/DDBJ databases">
        <title>Genome sequencing and assembly of the regulated plant pathogen Lachnellula willkommii and related sister species for the development of diagnostic species identification markers.</title>
        <authorList>
            <person name="Giroux E."/>
            <person name="Bilodeau G."/>
        </authorList>
    </citation>
    <scope>NUCLEOTIDE SEQUENCE [LARGE SCALE GENOMIC DNA]</scope>
    <source>
        <strain evidence="2 3">CBS 268.59</strain>
    </source>
</reference>
<organism evidence="2 3">
    <name type="scientific">Lachnellula suecica</name>
    <dbReference type="NCBI Taxonomy" id="602035"/>
    <lineage>
        <taxon>Eukaryota</taxon>
        <taxon>Fungi</taxon>
        <taxon>Dikarya</taxon>
        <taxon>Ascomycota</taxon>
        <taxon>Pezizomycotina</taxon>
        <taxon>Leotiomycetes</taxon>
        <taxon>Helotiales</taxon>
        <taxon>Lachnaceae</taxon>
        <taxon>Lachnellula</taxon>
    </lineage>
</organism>
<dbReference type="PANTHER" id="PTHR33112:SF16">
    <property type="entry name" value="HETEROKARYON INCOMPATIBILITY DOMAIN-CONTAINING PROTEIN"/>
    <property type="match status" value="1"/>
</dbReference>
<feature type="domain" description="Heterokaryon incompatibility" evidence="1">
    <location>
        <begin position="100"/>
        <end position="158"/>
    </location>
</feature>
<dbReference type="AlphaFoldDB" id="A0A8T9CDM8"/>
<accession>A0A8T9CDM8</accession>
<proteinExistence type="predicted"/>